<dbReference type="Proteomes" id="UP001175228">
    <property type="component" value="Unassembled WGS sequence"/>
</dbReference>
<name>A0AA39UUN8_9AGAR</name>
<evidence type="ECO:0000256" key="1">
    <source>
        <dbReference type="SAM" id="MobiDB-lite"/>
    </source>
</evidence>
<feature type="compositionally biased region" description="Basic and acidic residues" evidence="1">
    <location>
        <begin position="26"/>
        <end position="37"/>
    </location>
</feature>
<feature type="region of interest" description="Disordered" evidence="1">
    <location>
        <begin position="21"/>
        <end position="42"/>
    </location>
</feature>
<proteinExistence type="predicted"/>
<keyword evidence="3" id="KW-1185">Reference proteome</keyword>
<organism evidence="2 3">
    <name type="scientific">Armillaria luteobubalina</name>
    <dbReference type="NCBI Taxonomy" id="153913"/>
    <lineage>
        <taxon>Eukaryota</taxon>
        <taxon>Fungi</taxon>
        <taxon>Dikarya</taxon>
        <taxon>Basidiomycota</taxon>
        <taxon>Agaricomycotina</taxon>
        <taxon>Agaricomycetes</taxon>
        <taxon>Agaricomycetidae</taxon>
        <taxon>Agaricales</taxon>
        <taxon>Marasmiineae</taxon>
        <taxon>Physalacriaceae</taxon>
        <taxon>Armillaria</taxon>
    </lineage>
</organism>
<sequence length="183" mass="20698">MNGLLMLMQVSTTMVSSVSRPCKYNTSKEQRRAHAESSTRTYESITKPGKTLAQIILDCITRKNNDFMALIQQRPHAYAEQLYLGFIASVTADKPQGDDSQICTEITKIGELIDTVNKYEARILNLAGVGPELAEVHEYWDCMEEVQRWLEDILCGIMEGVEVLFRSHESCQLLYQLINSSVS</sequence>
<comment type="caution">
    <text evidence="2">The sequence shown here is derived from an EMBL/GenBank/DDBJ whole genome shotgun (WGS) entry which is preliminary data.</text>
</comment>
<dbReference type="EMBL" id="JAUEPU010000011">
    <property type="protein sequence ID" value="KAK0498119.1"/>
    <property type="molecule type" value="Genomic_DNA"/>
</dbReference>
<protein>
    <submittedName>
        <fullName evidence="2">Uncharacterized protein</fullName>
    </submittedName>
</protein>
<evidence type="ECO:0000313" key="3">
    <source>
        <dbReference type="Proteomes" id="UP001175228"/>
    </source>
</evidence>
<accession>A0AA39UUN8</accession>
<dbReference type="AlphaFoldDB" id="A0AA39UUN8"/>
<reference evidence="2" key="1">
    <citation type="submission" date="2023-06" db="EMBL/GenBank/DDBJ databases">
        <authorList>
            <consortium name="Lawrence Berkeley National Laboratory"/>
            <person name="Ahrendt S."/>
            <person name="Sahu N."/>
            <person name="Indic B."/>
            <person name="Wong-Bajracharya J."/>
            <person name="Merenyi Z."/>
            <person name="Ke H.-M."/>
            <person name="Monk M."/>
            <person name="Kocsube S."/>
            <person name="Drula E."/>
            <person name="Lipzen A."/>
            <person name="Balint B."/>
            <person name="Henrissat B."/>
            <person name="Andreopoulos B."/>
            <person name="Martin F.M."/>
            <person name="Harder C.B."/>
            <person name="Rigling D."/>
            <person name="Ford K.L."/>
            <person name="Foster G.D."/>
            <person name="Pangilinan J."/>
            <person name="Papanicolaou A."/>
            <person name="Barry K."/>
            <person name="LaButti K."/>
            <person name="Viragh M."/>
            <person name="Koriabine M."/>
            <person name="Yan M."/>
            <person name="Riley R."/>
            <person name="Champramary S."/>
            <person name="Plett K.L."/>
            <person name="Tsai I.J."/>
            <person name="Slot J."/>
            <person name="Sipos G."/>
            <person name="Plett J."/>
            <person name="Nagy L.G."/>
            <person name="Grigoriev I.V."/>
        </authorList>
    </citation>
    <scope>NUCLEOTIDE SEQUENCE</scope>
    <source>
        <strain evidence="2">HWK02</strain>
    </source>
</reference>
<gene>
    <name evidence="2" type="ORF">EDD18DRAFT_1103726</name>
</gene>
<evidence type="ECO:0000313" key="2">
    <source>
        <dbReference type="EMBL" id="KAK0498119.1"/>
    </source>
</evidence>